<proteinExistence type="predicted"/>
<evidence type="ECO:0000259" key="6">
    <source>
        <dbReference type="PROSITE" id="PS51364"/>
    </source>
</evidence>
<reference evidence="8" key="3">
    <citation type="journal article" date="2014" name="Nature">
        <title>Elephant shark genome provides unique insights into gnathostome evolution.</title>
        <authorList>
            <consortium name="International Elephant Shark Genome Sequencing Consortium"/>
            <person name="Venkatesh B."/>
            <person name="Lee A.P."/>
            <person name="Ravi V."/>
            <person name="Maurya A.K."/>
            <person name="Lian M.M."/>
            <person name="Swann J.B."/>
            <person name="Ohta Y."/>
            <person name="Flajnik M.F."/>
            <person name="Sutoh Y."/>
            <person name="Kasahara M."/>
            <person name="Hoon S."/>
            <person name="Gangu V."/>
            <person name="Roy S.W."/>
            <person name="Irimia M."/>
            <person name="Korzh V."/>
            <person name="Kondrychyn I."/>
            <person name="Lim Z.W."/>
            <person name="Tay B.H."/>
            <person name="Tohari S."/>
            <person name="Kong K.W."/>
            <person name="Ho S."/>
            <person name="Lorente-Galdos B."/>
            <person name="Quilez J."/>
            <person name="Marques-Bonet T."/>
            <person name="Raney B.J."/>
            <person name="Ingham P.W."/>
            <person name="Tay A."/>
            <person name="Hillier L.W."/>
            <person name="Minx P."/>
            <person name="Boehm T."/>
            <person name="Wilson R.K."/>
            <person name="Brenner S."/>
            <person name="Warren W.C."/>
        </authorList>
    </citation>
    <scope>NUCLEOTIDE SEQUENCE [LARGE SCALE GENOMIC DNA]</scope>
</reference>
<dbReference type="PROSITE" id="PS51364">
    <property type="entry name" value="TB"/>
    <property type="match status" value="1"/>
</dbReference>
<reference evidence="7" key="5">
    <citation type="submission" date="2025-09" db="UniProtKB">
        <authorList>
            <consortium name="Ensembl"/>
        </authorList>
    </citation>
    <scope>IDENTIFICATION</scope>
</reference>
<protein>
    <recommendedName>
        <fullName evidence="6">TB domain-containing protein</fullName>
    </recommendedName>
</protein>
<dbReference type="InterPro" id="IPR036773">
    <property type="entry name" value="TB_dom_sf"/>
</dbReference>
<dbReference type="AlphaFoldDB" id="A0A4W3HZ41"/>
<evidence type="ECO:0000256" key="5">
    <source>
        <dbReference type="SAM" id="Phobius"/>
    </source>
</evidence>
<dbReference type="InterPro" id="IPR017878">
    <property type="entry name" value="TB_dom"/>
</dbReference>
<keyword evidence="5" id="KW-1133">Transmembrane helix</keyword>
<name>A0A4W3HZ41_CALMI</name>
<keyword evidence="1" id="KW-0732">Signal</keyword>
<reference evidence="8" key="1">
    <citation type="journal article" date="2006" name="Science">
        <title>Ancient noncoding elements conserved in the human genome.</title>
        <authorList>
            <person name="Venkatesh B."/>
            <person name="Kirkness E.F."/>
            <person name="Loh Y.H."/>
            <person name="Halpern A.L."/>
            <person name="Lee A.P."/>
            <person name="Johnson J."/>
            <person name="Dandona N."/>
            <person name="Viswanathan L.D."/>
            <person name="Tay A."/>
            <person name="Venter J.C."/>
            <person name="Strausberg R.L."/>
            <person name="Brenner S."/>
        </authorList>
    </citation>
    <scope>NUCLEOTIDE SEQUENCE [LARGE SCALE GENOMIC DNA]</scope>
</reference>
<evidence type="ECO:0000313" key="8">
    <source>
        <dbReference type="Proteomes" id="UP000314986"/>
    </source>
</evidence>
<organism evidence="7 8">
    <name type="scientific">Callorhinchus milii</name>
    <name type="common">Ghost shark</name>
    <dbReference type="NCBI Taxonomy" id="7868"/>
    <lineage>
        <taxon>Eukaryota</taxon>
        <taxon>Metazoa</taxon>
        <taxon>Chordata</taxon>
        <taxon>Craniata</taxon>
        <taxon>Vertebrata</taxon>
        <taxon>Chondrichthyes</taxon>
        <taxon>Holocephali</taxon>
        <taxon>Chimaeriformes</taxon>
        <taxon>Callorhinchidae</taxon>
        <taxon>Callorhinchus</taxon>
    </lineage>
</organism>
<reference evidence="7" key="4">
    <citation type="submission" date="2025-08" db="UniProtKB">
        <authorList>
            <consortium name="Ensembl"/>
        </authorList>
    </citation>
    <scope>IDENTIFICATION</scope>
</reference>
<dbReference type="Pfam" id="PF21333">
    <property type="entry name" value="FST_N"/>
    <property type="match status" value="1"/>
</dbReference>
<feature type="transmembrane region" description="Helical" evidence="5">
    <location>
        <begin position="39"/>
        <end position="59"/>
    </location>
</feature>
<dbReference type="Proteomes" id="UP000314986">
    <property type="component" value="Unassembled WGS sequence"/>
</dbReference>
<evidence type="ECO:0000313" key="7">
    <source>
        <dbReference type="Ensembl" id="ENSCMIP00000014239.1"/>
    </source>
</evidence>
<dbReference type="STRING" id="7868.ENSCMIP00000014239"/>
<keyword evidence="4" id="KW-0325">Glycoprotein</keyword>
<dbReference type="Gene3D" id="3.90.290.10">
    <property type="entry name" value="TGF-beta binding (TB) domain"/>
    <property type="match status" value="1"/>
</dbReference>
<evidence type="ECO:0000256" key="1">
    <source>
        <dbReference type="ARBA" id="ARBA00022729"/>
    </source>
</evidence>
<keyword evidence="8" id="KW-1185">Reference proteome</keyword>
<dbReference type="InParanoid" id="A0A4W3HZ41"/>
<keyword evidence="5" id="KW-0472">Membrane</keyword>
<dbReference type="Ensembl" id="ENSCMIT00000014544.1">
    <property type="protein sequence ID" value="ENSCMIP00000014239.1"/>
    <property type="gene ID" value="ENSCMIG00000007080.1"/>
</dbReference>
<evidence type="ECO:0000256" key="2">
    <source>
        <dbReference type="ARBA" id="ARBA00022737"/>
    </source>
</evidence>
<keyword evidence="3" id="KW-1015">Disulfide bond</keyword>
<accession>A0A4W3HZ41</accession>
<evidence type="ECO:0000256" key="4">
    <source>
        <dbReference type="ARBA" id="ARBA00023180"/>
    </source>
</evidence>
<keyword evidence="2" id="KW-0677">Repeat</keyword>
<reference evidence="8" key="2">
    <citation type="journal article" date="2007" name="PLoS Biol.">
        <title>Survey sequencing and comparative analysis of the elephant shark (Callorhinchus milii) genome.</title>
        <authorList>
            <person name="Venkatesh B."/>
            <person name="Kirkness E.F."/>
            <person name="Loh Y.H."/>
            <person name="Halpern A.L."/>
            <person name="Lee A.P."/>
            <person name="Johnson J."/>
            <person name="Dandona N."/>
            <person name="Viswanathan L.D."/>
            <person name="Tay A."/>
            <person name="Venter J.C."/>
            <person name="Strausberg R.L."/>
            <person name="Brenner S."/>
        </authorList>
    </citation>
    <scope>NUCLEOTIDE SEQUENCE [LARGE SCALE GENOMIC DNA]</scope>
</reference>
<keyword evidence="5" id="KW-0812">Transmembrane</keyword>
<evidence type="ECO:0000256" key="3">
    <source>
        <dbReference type="ARBA" id="ARBA00023157"/>
    </source>
</evidence>
<sequence>MRQRLTNSGVFRGLLSSEKPSANRLTTGFLLTAGKQRRVCVCVSLSLCVCVCLCLALSVCVSGVCWLQQGRNGKCQALSMTRIIREECCGSGNAQAAWTSQDIPEGEILKLIILGGVGCHPCHSEYLTSKRQLE</sequence>
<feature type="domain" description="TB" evidence="6">
    <location>
        <begin position="63"/>
        <end position="122"/>
    </location>
</feature>